<dbReference type="InterPro" id="IPR046357">
    <property type="entry name" value="PPIase_dom_sf"/>
</dbReference>
<reference evidence="12 13" key="2">
    <citation type="journal article" date="2021" name="Int. J. Syst. Evol. Microbiol.">
        <title>Isolation and Polyphasic Characterization of Desulfuromonas versatilis sp. Nov., an Electrogenic Bacteria Capable of Versatile Metabolism Isolated from a Graphene Oxide-Reducing Enrichment Culture.</title>
        <authorList>
            <person name="Xie L."/>
            <person name="Yoshida N."/>
            <person name="Ishii S."/>
            <person name="Meng L."/>
        </authorList>
    </citation>
    <scope>NUCLEOTIDE SEQUENCE [LARGE SCALE GENOMIC DNA]</scope>
    <source>
        <strain evidence="12 13">NIT-T3</strain>
    </source>
</reference>
<dbReference type="InterPro" id="IPR001179">
    <property type="entry name" value="PPIase_FKBP_dom"/>
</dbReference>
<comment type="subcellular location">
    <subcellularLocation>
        <location evidence="2">Cytoplasm</location>
    </subcellularLocation>
</comment>
<proteinExistence type="inferred from homology"/>
<evidence type="ECO:0000256" key="4">
    <source>
        <dbReference type="ARBA" id="ARBA00022490"/>
    </source>
</evidence>
<keyword evidence="5 9" id="KW-0697">Rotamase</keyword>
<sequence length="147" mass="16335">MFQASEKDTVKVHYTGRLADGTVFDTSRDKKPLLFILGKKEVIPGFEEAVLGMVKGENKTVRIPAENAYGSHQAELVETLDRSLLPESLEVQVGRQLEITMQDGNLLRVMVTDLDENTITLDGNHPLAGKELTFDIELLEVTRAAPR</sequence>
<evidence type="ECO:0000256" key="9">
    <source>
        <dbReference type="PROSITE-ProRule" id="PRU00277"/>
    </source>
</evidence>
<accession>A0ABM8HWT2</accession>
<organism evidence="12 13">
    <name type="scientific">Desulfuromonas versatilis</name>
    <dbReference type="NCBI Taxonomy" id="2802975"/>
    <lineage>
        <taxon>Bacteria</taxon>
        <taxon>Pseudomonadati</taxon>
        <taxon>Thermodesulfobacteriota</taxon>
        <taxon>Desulfuromonadia</taxon>
        <taxon>Desulfuromonadales</taxon>
        <taxon>Desulfuromonadaceae</taxon>
        <taxon>Desulfuromonas</taxon>
    </lineage>
</organism>
<dbReference type="PANTHER" id="PTHR47861">
    <property type="entry name" value="FKBP-TYPE PEPTIDYL-PROLYL CIS-TRANS ISOMERASE SLYD"/>
    <property type="match status" value="1"/>
</dbReference>
<comment type="catalytic activity">
    <reaction evidence="1 9 10">
        <text>[protein]-peptidylproline (omega=180) = [protein]-peptidylproline (omega=0)</text>
        <dbReference type="Rhea" id="RHEA:16237"/>
        <dbReference type="Rhea" id="RHEA-COMP:10747"/>
        <dbReference type="Rhea" id="RHEA-COMP:10748"/>
        <dbReference type="ChEBI" id="CHEBI:83833"/>
        <dbReference type="ChEBI" id="CHEBI:83834"/>
        <dbReference type="EC" id="5.2.1.8"/>
    </reaction>
</comment>
<dbReference type="Gene3D" id="3.10.50.40">
    <property type="match status" value="1"/>
</dbReference>
<dbReference type="Proteomes" id="UP001319827">
    <property type="component" value="Chromosome"/>
</dbReference>
<dbReference type="EMBL" id="AP024355">
    <property type="protein sequence ID" value="BCR05030.1"/>
    <property type="molecule type" value="Genomic_DNA"/>
</dbReference>
<dbReference type="Pfam" id="PF00254">
    <property type="entry name" value="FKBP_C"/>
    <property type="match status" value="1"/>
</dbReference>
<evidence type="ECO:0000313" key="13">
    <source>
        <dbReference type="Proteomes" id="UP001319827"/>
    </source>
</evidence>
<keyword evidence="7 9" id="KW-0413">Isomerase</keyword>
<keyword evidence="6" id="KW-0143">Chaperone</keyword>
<protein>
    <recommendedName>
        <fullName evidence="10">Peptidyl-prolyl cis-trans isomerase</fullName>
        <ecNumber evidence="10">5.2.1.8</ecNumber>
    </recommendedName>
</protein>
<evidence type="ECO:0000256" key="5">
    <source>
        <dbReference type="ARBA" id="ARBA00023110"/>
    </source>
</evidence>
<evidence type="ECO:0000256" key="6">
    <source>
        <dbReference type="ARBA" id="ARBA00023186"/>
    </source>
</evidence>
<evidence type="ECO:0000256" key="10">
    <source>
        <dbReference type="RuleBase" id="RU003915"/>
    </source>
</evidence>
<dbReference type="RefSeq" id="WP_221248465.1">
    <property type="nucleotide sequence ID" value="NZ_AP024355.1"/>
</dbReference>
<keyword evidence="4" id="KW-0963">Cytoplasm</keyword>
<dbReference type="PANTHER" id="PTHR47861:SF3">
    <property type="entry name" value="FKBP-TYPE PEPTIDYL-PROLYL CIS-TRANS ISOMERASE SLYD"/>
    <property type="match status" value="1"/>
</dbReference>
<evidence type="ECO:0000313" key="12">
    <source>
        <dbReference type="EMBL" id="BCR05030.1"/>
    </source>
</evidence>
<dbReference type="PROSITE" id="PS50059">
    <property type="entry name" value="FKBP_PPIASE"/>
    <property type="match status" value="1"/>
</dbReference>
<evidence type="ECO:0000256" key="7">
    <source>
        <dbReference type="ARBA" id="ARBA00023235"/>
    </source>
</evidence>
<name>A0ABM8HWT2_9BACT</name>
<evidence type="ECO:0000256" key="3">
    <source>
        <dbReference type="ARBA" id="ARBA00006577"/>
    </source>
</evidence>
<feature type="domain" description="PPIase FKBP-type" evidence="11">
    <location>
        <begin position="7"/>
        <end position="101"/>
    </location>
</feature>
<gene>
    <name evidence="12" type="ORF">DESUT3_20990</name>
</gene>
<reference evidence="12 13" key="1">
    <citation type="journal article" date="2016" name="C (Basel)">
        <title>Selective Growth of and Electricity Production by Marine Exoelectrogenic Bacteria in Self-Aggregated Hydrogel of Microbially Reduced Graphene Oxide.</title>
        <authorList>
            <person name="Yoshida N."/>
            <person name="Goto Y."/>
            <person name="Miyata Y."/>
        </authorList>
    </citation>
    <scope>NUCLEOTIDE SEQUENCE [LARGE SCALE GENOMIC DNA]</scope>
    <source>
        <strain evidence="12 13">NIT-T3</strain>
    </source>
</reference>
<dbReference type="EC" id="5.2.1.8" evidence="10"/>
<evidence type="ECO:0000256" key="2">
    <source>
        <dbReference type="ARBA" id="ARBA00004496"/>
    </source>
</evidence>
<keyword evidence="13" id="KW-1185">Reference proteome</keyword>
<evidence type="ECO:0000256" key="8">
    <source>
        <dbReference type="ARBA" id="ARBA00037071"/>
    </source>
</evidence>
<evidence type="ECO:0000259" key="11">
    <source>
        <dbReference type="PROSITE" id="PS50059"/>
    </source>
</evidence>
<dbReference type="GO" id="GO:0016853">
    <property type="term" value="F:isomerase activity"/>
    <property type="evidence" value="ECO:0007669"/>
    <property type="project" value="UniProtKB-KW"/>
</dbReference>
<comment type="similarity">
    <text evidence="3 10">Belongs to the FKBP-type PPIase family.</text>
</comment>
<evidence type="ECO:0000256" key="1">
    <source>
        <dbReference type="ARBA" id="ARBA00000971"/>
    </source>
</evidence>
<dbReference type="SUPFAM" id="SSF54534">
    <property type="entry name" value="FKBP-like"/>
    <property type="match status" value="1"/>
</dbReference>
<comment type="function">
    <text evidence="8">Also involved in hydrogenase metallocenter assembly, probably by participating in the nickel insertion step. This function in hydrogenase biosynthesis requires chaperone activity and the presence of the metal-binding domain, but not PPIase activity.</text>
</comment>